<evidence type="ECO:0000256" key="1">
    <source>
        <dbReference type="SAM" id="MobiDB-lite"/>
    </source>
</evidence>
<dbReference type="Proteomes" id="UP001302745">
    <property type="component" value="Unassembled WGS sequence"/>
</dbReference>
<keyword evidence="3" id="KW-1185">Reference proteome</keyword>
<dbReference type="EMBL" id="MU857173">
    <property type="protein sequence ID" value="KAK4149322.1"/>
    <property type="molecule type" value="Genomic_DNA"/>
</dbReference>
<sequence>MASLPVAELEGALPPPNAQSLSLSTPTVPIFARLPLEIIIAILSLFCYHCQDTTCESEPDDPEELQQNLAALSAVSKTCKWMKCIAQPILHHHFATPSNPMDPAQLFRFVRTLTERQDLANSVRILGLDPCRWFETKPKLDSWWYRRPDNPVLRLVVRGEALERMEQAANRFGFDRWPFDLISLKGRDSDSVHNSREWEDADGCIILGPPACAFLAQLAMGLCTNLKAVSLGMFLDEYAPWFQLPEPVAYNANVVRIRGPYFSARYGWGLGMGLVEGLTDSFPRVTTLQVLFIGSFDDVGEADNEERSSQYLTKAPEGLNLSFLFTYITMNHDFTDMSGFPTLRSLTLEHLPKPDRPYDNVYSSLQNFQVVEELYLGANGLFNELVGHEAAEPLSQILPPGIVVLHIFEARDWSAEVSLALIELLEDMQRGKAEFTSLKDIRVSFRPMWPWLRYYPRSDSESEDGEEWYLELAGEDKLDSKVEDLALAAGINFDFEPDTVPPGIQDLSYYRFTLPEAQSPSTSSSQDSVEDEIAPPESQDAE</sequence>
<proteinExistence type="predicted"/>
<comment type="caution">
    <text evidence="2">The sequence shown here is derived from an EMBL/GenBank/DDBJ whole genome shotgun (WGS) entry which is preliminary data.</text>
</comment>
<evidence type="ECO:0000313" key="3">
    <source>
        <dbReference type="Proteomes" id="UP001302745"/>
    </source>
</evidence>
<accession>A0AAN6VDE6</accession>
<reference evidence="2" key="2">
    <citation type="submission" date="2023-05" db="EMBL/GenBank/DDBJ databases">
        <authorList>
            <consortium name="Lawrence Berkeley National Laboratory"/>
            <person name="Steindorff A."/>
            <person name="Hensen N."/>
            <person name="Bonometti L."/>
            <person name="Westerberg I."/>
            <person name="Brannstrom I.O."/>
            <person name="Guillou S."/>
            <person name="Cros-Aarteil S."/>
            <person name="Calhoun S."/>
            <person name="Haridas S."/>
            <person name="Kuo A."/>
            <person name="Mondo S."/>
            <person name="Pangilinan J."/>
            <person name="Riley R."/>
            <person name="Labutti K."/>
            <person name="Andreopoulos B."/>
            <person name="Lipzen A."/>
            <person name="Chen C."/>
            <person name="Yanf M."/>
            <person name="Daum C."/>
            <person name="Ng V."/>
            <person name="Clum A."/>
            <person name="Ohm R."/>
            <person name="Martin F."/>
            <person name="Silar P."/>
            <person name="Natvig D."/>
            <person name="Lalanne C."/>
            <person name="Gautier V."/>
            <person name="Ament-Velasquez S.L."/>
            <person name="Kruys A."/>
            <person name="Hutchinson M.I."/>
            <person name="Powell A.J."/>
            <person name="Barry K."/>
            <person name="Miller A.N."/>
            <person name="Grigoriev I.V."/>
            <person name="Debuchy R."/>
            <person name="Gladieux P."/>
            <person name="Thoren M.H."/>
            <person name="Johannesson H."/>
        </authorList>
    </citation>
    <scope>NUCLEOTIDE SEQUENCE</scope>
    <source>
        <strain evidence="2">CBS 538.74</strain>
    </source>
</reference>
<organism evidence="2 3">
    <name type="scientific">Chaetomidium leptoderma</name>
    <dbReference type="NCBI Taxonomy" id="669021"/>
    <lineage>
        <taxon>Eukaryota</taxon>
        <taxon>Fungi</taxon>
        <taxon>Dikarya</taxon>
        <taxon>Ascomycota</taxon>
        <taxon>Pezizomycotina</taxon>
        <taxon>Sordariomycetes</taxon>
        <taxon>Sordariomycetidae</taxon>
        <taxon>Sordariales</taxon>
        <taxon>Chaetomiaceae</taxon>
        <taxon>Chaetomidium</taxon>
    </lineage>
</organism>
<feature type="region of interest" description="Disordered" evidence="1">
    <location>
        <begin position="515"/>
        <end position="542"/>
    </location>
</feature>
<reference evidence="2" key="1">
    <citation type="journal article" date="2023" name="Mol. Phylogenet. Evol.">
        <title>Genome-scale phylogeny and comparative genomics of the fungal order Sordariales.</title>
        <authorList>
            <person name="Hensen N."/>
            <person name="Bonometti L."/>
            <person name="Westerberg I."/>
            <person name="Brannstrom I.O."/>
            <person name="Guillou S."/>
            <person name="Cros-Aarteil S."/>
            <person name="Calhoun S."/>
            <person name="Haridas S."/>
            <person name="Kuo A."/>
            <person name="Mondo S."/>
            <person name="Pangilinan J."/>
            <person name="Riley R."/>
            <person name="LaButti K."/>
            <person name="Andreopoulos B."/>
            <person name="Lipzen A."/>
            <person name="Chen C."/>
            <person name="Yan M."/>
            <person name="Daum C."/>
            <person name="Ng V."/>
            <person name="Clum A."/>
            <person name="Steindorff A."/>
            <person name="Ohm R.A."/>
            <person name="Martin F."/>
            <person name="Silar P."/>
            <person name="Natvig D.O."/>
            <person name="Lalanne C."/>
            <person name="Gautier V."/>
            <person name="Ament-Velasquez S.L."/>
            <person name="Kruys A."/>
            <person name="Hutchinson M.I."/>
            <person name="Powell A.J."/>
            <person name="Barry K."/>
            <person name="Miller A.N."/>
            <person name="Grigoriev I.V."/>
            <person name="Debuchy R."/>
            <person name="Gladieux P."/>
            <person name="Hiltunen Thoren M."/>
            <person name="Johannesson H."/>
        </authorList>
    </citation>
    <scope>NUCLEOTIDE SEQUENCE</scope>
    <source>
        <strain evidence="2">CBS 538.74</strain>
    </source>
</reference>
<name>A0AAN6VDE6_9PEZI</name>
<dbReference type="AlphaFoldDB" id="A0AAN6VDE6"/>
<protein>
    <submittedName>
        <fullName evidence="2">Uncharacterized protein</fullName>
    </submittedName>
</protein>
<evidence type="ECO:0000313" key="2">
    <source>
        <dbReference type="EMBL" id="KAK4149322.1"/>
    </source>
</evidence>
<gene>
    <name evidence="2" type="ORF">C8A00DRAFT_38085</name>
</gene>
<feature type="compositionally biased region" description="Acidic residues" evidence="1">
    <location>
        <begin position="528"/>
        <end position="542"/>
    </location>
</feature>